<keyword evidence="3" id="KW-1185">Reference proteome</keyword>
<gene>
    <name evidence="2" type="ORF">M378DRAFT_821655</name>
</gene>
<reference evidence="2 3" key="1">
    <citation type="submission" date="2014-04" db="EMBL/GenBank/DDBJ databases">
        <title>Evolutionary Origins and Diversification of the Mycorrhizal Mutualists.</title>
        <authorList>
            <consortium name="DOE Joint Genome Institute"/>
            <consortium name="Mycorrhizal Genomics Consortium"/>
            <person name="Kohler A."/>
            <person name="Kuo A."/>
            <person name="Nagy L.G."/>
            <person name="Floudas D."/>
            <person name="Copeland A."/>
            <person name="Barry K.W."/>
            <person name="Cichocki N."/>
            <person name="Veneault-Fourrey C."/>
            <person name="LaButti K."/>
            <person name="Lindquist E.A."/>
            <person name="Lipzen A."/>
            <person name="Lundell T."/>
            <person name="Morin E."/>
            <person name="Murat C."/>
            <person name="Riley R."/>
            <person name="Ohm R."/>
            <person name="Sun H."/>
            <person name="Tunlid A."/>
            <person name="Henrissat B."/>
            <person name="Grigoriev I.V."/>
            <person name="Hibbett D.S."/>
            <person name="Martin F."/>
        </authorList>
    </citation>
    <scope>NUCLEOTIDE SEQUENCE [LARGE SCALE GENOMIC DNA]</scope>
    <source>
        <strain evidence="2 3">Koide BX008</strain>
    </source>
</reference>
<keyword evidence="1" id="KW-0732">Signal</keyword>
<dbReference type="AlphaFoldDB" id="A0A0C2WE47"/>
<organism evidence="2 3">
    <name type="scientific">Amanita muscaria (strain Koide BX008)</name>
    <dbReference type="NCBI Taxonomy" id="946122"/>
    <lineage>
        <taxon>Eukaryota</taxon>
        <taxon>Fungi</taxon>
        <taxon>Dikarya</taxon>
        <taxon>Basidiomycota</taxon>
        <taxon>Agaricomycotina</taxon>
        <taxon>Agaricomycetes</taxon>
        <taxon>Agaricomycetidae</taxon>
        <taxon>Agaricales</taxon>
        <taxon>Pluteineae</taxon>
        <taxon>Amanitaceae</taxon>
        <taxon>Amanita</taxon>
    </lineage>
</organism>
<dbReference type="EMBL" id="KN818813">
    <property type="protein sequence ID" value="KIL54323.1"/>
    <property type="molecule type" value="Genomic_DNA"/>
</dbReference>
<protein>
    <recommendedName>
        <fullName evidence="4">Secreted protein</fullName>
    </recommendedName>
</protein>
<evidence type="ECO:0008006" key="4">
    <source>
        <dbReference type="Google" id="ProtNLM"/>
    </source>
</evidence>
<feature type="chain" id="PRO_5002157946" description="Secreted protein" evidence="1">
    <location>
        <begin position="18"/>
        <end position="82"/>
    </location>
</feature>
<accession>A0A0C2WE47</accession>
<dbReference type="Proteomes" id="UP000054549">
    <property type="component" value="Unassembled WGS sequence"/>
</dbReference>
<sequence>MFMTICPLLLLAEGLLALLPSTNWNHQTFQHLQRPIRLQYHNIICRFPSVGLTYEYQDDNCTSENKQNFRYHKEPKLSGKHR</sequence>
<evidence type="ECO:0000313" key="2">
    <source>
        <dbReference type="EMBL" id="KIL54323.1"/>
    </source>
</evidence>
<evidence type="ECO:0000313" key="3">
    <source>
        <dbReference type="Proteomes" id="UP000054549"/>
    </source>
</evidence>
<name>A0A0C2WE47_AMAMK</name>
<dbReference type="HOGENOM" id="CLU_2557824_0_0_1"/>
<dbReference type="InParanoid" id="A0A0C2WE47"/>
<proteinExistence type="predicted"/>
<evidence type="ECO:0000256" key="1">
    <source>
        <dbReference type="SAM" id="SignalP"/>
    </source>
</evidence>
<feature type="signal peptide" evidence="1">
    <location>
        <begin position="1"/>
        <end position="17"/>
    </location>
</feature>